<comment type="caution">
    <text evidence="8">The sequence shown here is derived from an EMBL/GenBank/DDBJ whole genome shotgun (WGS) entry which is preliminary data.</text>
</comment>
<comment type="subcellular location">
    <subcellularLocation>
        <location evidence="1">Nucleus</location>
    </subcellularLocation>
</comment>
<dbReference type="InterPro" id="IPR036412">
    <property type="entry name" value="HAD-like_sf"/>
</dbReference>
<keyword evidence="3" id="KW-0378">Hydrolase</keyword>
<sequence>MASQLLSHARRVAFAGTTGITGLATYKAQTDPVHIFFDLDHTILCSICPLPKDLNESEVTNNSKGLPAYLPSPPQLEHFDQIDDDFPFDSKTMEPNTRTYFRPGARMALEVCSLFGVLHVYTAAQESYTNNIMRELDPERKLFTKVLHRDEYPAIVKNGKDLSVAIDRMDRAILFDDKVSNFKPQKYQNGVGVIPFTSKQVEKCLNSSDQERWEAYLAEMKEMARLVGISFWSSVHFSGDVRRVVSWFHGWSEK</sequence>
<dbReference type="Gene3D" id="3.40.50.1000">
    <property type="entry name" value="HAD superfamily/HAD-like"/>
    <property type="match status" value="1"/>
</dbReference>
<comment type="catalytic activity">
    <reaction evidence="6">
        <text>O-phospho-L-threonyl-[protein] + H2O = L-threonyl-[protein] + phosphate</text>
        <dbReference type="Rhea" id="RHEA:47004"/>
        <dbReference type="Rhea" id="RHEA-COMP:11060"/>
        <dbReference type="Rhea" id="RHEA-COMP:11605"/>
        <dbReference type="ChEBI" id="CHEBI:15377"/>
        <dbReference type="ChEBI" id="CHEBI:30013"/>
        <dbReference type="ChEBI" id="CHEBI:43474"/>
        <dbReference type="ChEBI" id="CHEBI:61977"/>
        <dbReference type="EC" id="3.1.3.16"/>
    </reaction>
</comment>
<dbReference type="GO" id="GO:0005634">
    <property type="term" value="C:nucleus"/>
    <property type="evidence" value="ECO:0007669"/>
    <property type="project" value="UniProtKB-SubCell"/>
</dbReference>
<accession>A0ABD3MU04</accession>
<dbReference type="Pfam" id="PF03031">
    <property type="entry name" value="NIF"/>
    <property type="match status" value="1"/>
</dbReference>
<dbReference type="AlphaFoldDB" id="A0ABD3MU04"/>
<evidence type="ECO:0000256" key="4">
    <source>
        <dbReference type="ARBA" id="ARBA00023242"/>
    </source>
</evidence>
<keyword evidence="4" id="KW-0539">Nucleus</keyword>
<protein>
    <recommendedName>
        <fullName evidence="2">protein-serine/threonine phosphatase</fullName>
        <ecNumber evidence="2">3.1.3.16</ecNumber>
    </recommendedName>
</protein>
<evidence type="ECO:0000313" key="9">
    <source>
        <dbReference type="Proteomes" id="UP001530400"/>
    </source>
</evidence>
<dbReference type="EC" id="3.1.3.16" evidence="2"/>
<evidence type="ECO:0000256" key="5">
    <source>
        <dbReference type="ARBA" id="ARBA00047761"/>
    </source>
</evidence>
<dbReference type="Proteomes" id="UP001530400">
    <property type="component" value="Unassembled WGS sequence"/>
</dbReference>
<evidence type="ECO:0000256" key="1">
    <source>
        <dbReference type="ARBA" id="ARBA00004123"/>
    </source>
</evidence>
<evidence type="ECO:0000313" key="8">
    <source>
        <dbReference type="EMBL" id="KAL3767349.1"/>
    </source>
</evidence>
<dbReference type="PANTHER" id="PTHR23081">
    <property type="entry name" value="RNA POLYMERASE II CTD PHOSPHATASE"/>
    <property type="match status" value="1"/>
</dbReference>
<dbReference type="GO" id="GO:0004722">
    <property type="term" value="F:protein serine/threonine phosphatase activity"/>
    <property type="evidence" value="ECO:0007669"/>
    <property type="project" value="UniProtKB-EC"/>
</dbReference>
<gene>
    <name evidence="8" type="ORF">ACHAWO_007292</name>
</gene>
<dbReference type="SMART" id="SM00577">
    <property type="entry name" value="CPDc"/>
    <property type="match status" value="1"/>
</dbReference>
<dbReference type="InterPro" id="IPR039189">
    <property type="entry name" value="Fcp1"/>
</dbReference>
<dbReference type="InterPro" id="IPR023214">
    <property type="entry name" value="HAD_sf"/>
</dbReference>
<keyword evidence="9" id="KW-1185">Reference proteome</keyword>
<dbReference type="InterPro" id="IPR004274">
    <property type="entry name" value="FCP1_dom"/>
</dbReference>
<dbReference type="EMBL" id="JALLPJ020001369">
    <property type="protein sequence ID" value="KAL3767349.1"/>
    <property type="molecule type" value="Genomic_DNA"/>
</dbReference>
<dbReference type="PROSITE" id="PS50969">
    <property type="entry name" value="FCP1"/>
    <property type="match status" value="1"/>
</dbReference>
<evidence type="ECO:0000256" key="2">
    <source>
        <dbReference type="ARBA" id="ARBA00013081"/>
    </source>
</evidence>
<comment type="catalytic activity">
    <reaction evidence="5">
        <text>O-phospho-L-seryl-[protein] + H2O = L-seryl-[protein] + phosphate</text>
        <dbReference type="Rhea" id="RHEA:20629"/>
        <dbReference type="Rhea" id="RHEA-COMP:9863"/>
        <dbReference type="Rhea" id="RHEA-COMP:11604"/>
        <dbReference type="ChEBI" id="CHEBI:15377"/>
        <dbReference type="ChEBI" id="CHEBI:29999"/>
        <dbReference type="ChEBI" id="CHEBI:43474"/>
        <dbReference type="ChEBI" id="CHEBI:83421"/>
        <dbReference type="EC" id="3.1.3.16"/>
    </reaction>
</comment>
<dbReference type="PANTHER" id="PTHR23081:SF36">
    <property type="entry name" value="RNA POLYMERASE II SUBUNIT A C-TERMINAL DOMAIN PHOSPHATASE"/>
    <property type="match status" value="1"/>
</dbReference>
<evidence type="ECO:0000259" key="7">
    <source>
        <dbReference type="PROSITE" id="PS50969"/>
    </source>
</evidence>
<name>A0ABD3MU04_9STRA</name>
<proteinExistence type="predicted"/>
<reference evidence="8 9" key="1">
    <citation type="submission" date="2024-10" db="EMBL/GenBank/DDBJ databases">
        <title>Updated reference genomes for cyclostephanoid diatoms.</title>
        <authorList>
            <person name="Roberts W.R."/>
            <person name="Alverson A.J."/>
        </authorList>
    </citation>
    <scope>NUCLEOTIDE SEQUENCE [LARGE SCALE GENOMIC DNA]</scope>
    <source>
        <strain evidence="8 9">AJA010-31</strain>
    </source>
</reference>
<evidence type="ECO:0000256" key="3">
    <source>
        <dbReference type="ARBA" id="ARBA00022801"/>
    </source>
</evidence>
<organism evidence="8 9">
    <name type="scientific">Cyclotella atomus</name>
    <dbReference type="NCBI Taxonomy" id="382360"/>
    <lineage>
        <taxon>Eukaryota</taxon>
        <taxon>Sar</taxon>
        <taxon>Stramenopiles</taxon>
        <taxon>Ochrophyta</taxon>
        <taxon>Bacillariophyta</taxon>
        <taxon>Coscinodiscophyceae</taxon>
        <taxon>Thalassiosirophycidae</taxon>
        <taxon>Stephanodiscales</taxon>
        <taxon>Stephanodiscaceae</taxon>
        <taxon>Cyclotella</taxon>
    </lineage>
</organism>
<feature type="domain" description="FCP1 homology" evidence="7">
    <location>
        <begin position="28"/>
        <end position="223"/>
    </location>
</feature>
<dbReference type="SUPFAM" id="SSF56784">
    <property type="entry name" value="HAD-like"/>
    <property type="match status" value="1"/>
</dbReference>
<evidence type="ECO:0000256" key="6">
    <source>
        <dbReference type="ARBA" id="ARBA00048336"/>
    </source>
</evidence>